<dbReference type="InterPro" id="IPR006311">
    <property type="entry name" value="TAT_signal"/>
</dbReference>
<dbReference type="EMBL" id="CP074694">
    <property type="protein sequence ID" value="QVL34474.1"/>
    <property type="molecule type" value="Genomic_DNA"/>
</dbReference>
<dbReference type="RefSeq" id="WP_213499494.1">
    <property type="nucleotide sequence ID" value="NZ_CP074694.1"/>
</dbReference>
<dbReference type="KEGG" id="tsph:KIH39_11365"/>
<accession>A0A8E6EV44</accession>
<evidence type="ECO:0000313" key="3">
    <source>
        <dbReference type="Proteomes" id="UP000676194"/>
    </source>
</evidence>
<dbReference type="Pfam" id="PF07394">
    <property type="entry name" value="DUF1501"/>
    <property type="match status" value="1"/>
</dbReference>
<protein>
    <submittedName>
        <fullName evidence="2">DUF1501 domain-containing protein</fullName>
    </submittedName>
</protein>
<feature type="signal peptide" evidence="1">
    <location>
        <begin position="1"/>
        <end position="29"/>
    </location>
</feature>
<dbReference type="PANTHER" id="PTHR43737">
    <property type="entry name" value="BLL7424 PROTEIN"/>
    <property type="match status" value="1"/>
</dbReference>
<feature type="chain" id="PRO_5034461255" evidence="1">
    <location>
        <begin position="30"/>
        <end position="411"/>
    </location>
</feature>
<evidence type="ECO:0000256" key="1">
    <source>
        <dbReference type="SAM" id="SignalP"/>
    </source>
</evidence>
<evidence type="ECO:0000313" key="2">
    <source>
        <dbReference type="EMBL" id="QVL34474.1"/>
    </source>
</evidence>
<dbReference type="PROSITE" id="PS51318">
    <property type="entry name" value="TAT"/>
    <property type="match status" value="1"/>
</dbReference>
<keyword evidence="3" id="KW-1185">Reference proteome</keyword>
<dbReference type="Proteomes" id="UP000676194">
    <property type="component" value="Chromosome"/>
</dbReference>
<sequence>MFRRDFLKTGSLLGLGSSLPAFLANSAYATPNAEKPGAKDTILVVVQFTGGNDGLNTVIPYADEEYAKLRPTLKIAKDRVKKLNDHVGLHPSMTGMAELYEEKSLCVVQGVGYPNPSQSHFRSMDIWQAASTAETLNEGWLGKALKELKAPSFHIANDGESSPLAFSGAPVRVPSVKNLEDFQLKMTAANGSEKEGQRKLLGEVSQGSSTAGNSNNLLQFVQRTALNTYASSDKLQEIGKNYQPKSPYPQSPLANKLRLCAQLIDGGLGTRIFYLSIDGFDTHANQGGANGAHANLLAQVSGAITAFYKDLSARGHKDRVLIMTFSEFGRRAKENGSKGTDHGSGAPMFLVGGKVNAGVLGDHPSLTQLEMGNLKHNLDFRQVYAAVLDQWLGVSSRKVLSGDFSAAKILV</sequence>
<reference evidence="2" key="1">
    <citation type="submission" date="2021-05" db="EMBL/GenBank/DDBJ databases">
        <title>Complete genome sequence of the cellulolytic planctomycete Telmatocola sphagniphila SP2T and characterization of the first cellulase from planctomycetes.</title>
        <authorList>
            <person name="Rakitin A.L."/>
            <person name="Beletsky A.V."/>
            <person name="Naumoff D.G."/>
            <person name="Kulichevskaya I.S."/>
            <person name="Mardanov A.V."/>
            <person name="Ravin N.V."/>
            <person name="Dedysh S.N."/>
        </authorList>
    </citation>
    <scope>NUCLEOTIDE SEQUENCE</scope>
    <source>
        <strain evidence="2">SP2T</strain>
    </source>
</reference>
<dbReference type="PANTHER" id="PTHR43737:SF1">
    <property type="entry name" value="DUF1501 DOMAIN-CONTAINING PROTEIN"/>
    <property type="match status" value="1"/>
</dbReference>
<gene>
    <name evidence="2" type="ORF">KIH39_11365</name>
</gene>
<dbReference type="InterPro" id="IPR010869">
    <property type="entry name" value="DUF1501"/>
</dbReference>
<keyword evidence="1" id="KW-0732">Signal</keyword>
<name>A0A8E6EV44_9BACT</name>
<proteinExistence type="predicted"/>
<organism evidence="2 3">
    <name type="scientific">Telmatocola sphagniphila</name>
    <dbReference type="NCBI Taxonomy" id="1123043"/>
    <lineage>
        <taxon>Bacteria</taxon>
        <taxon>Pseudomonadati</taxon>
        <taxon>Planctomycetota</taxon>
        <taxon>Planctomycetia</taxon>
        <taxon>Gemmatales</taxon>
        <taxon>Gemmataceae</taxon>
    </lineage>
</organism>
<dbReference type="AlphaFoldDB" id="A0A8E6EV44"/>